<dbReference type="PANTHER" id="PTHR30614:SF0">
    <property type="entry name" value="L-CYSTINE TRANSPORT SYSTEM PERMEASE PROTEIN TCYL"/>
    <property type="match status" value="1"/>
</dbReference>
<dbReference type="InterPro" id="IPR000515">
    <property type="entry name" value="MetI-like"/>
</dbReference>
<sequence length="216" mass="23886">MTMHGLDWLPLIASGINITVKVALLSAALALMLSGLAGLGSLSRFAAIRVLCRSYIQVFRSVSLLILLFWLYFALPFAGVGLSKLLSAVLAIGLNIGAYGAEIVRSAVEAIPKGQLEASTALNLTPWQRLRLIVLPQAFVRMMPPMGNLMIELLKSTSLIYFITLADLTYQAMVLRNNYYSWTPAIFGLLLLTYFLLSACIIVTVRVLERKFSEWR</sequence>
<keyword evidence="7 8" id="KW-0472">Membrane</keyword>
<feature type="transmembrane region" description="Helical" evidence="8">
    <location>
        <begin position="153"/>
        <end position="173"/>
    </location>
</feature>
<feature type="transmembrane region" description="Helical" evidence="8">
    <location>
        <begin position="20"/>
        <end position="42"/>
    </location>
</feature>
<comment type="subcellular location">
    <subcellularLocation>
        <location evidence="1 8">Cell membrane</location>
        <topology evidence="1 8">Multi-pass membrane protein</topology>
    </subcellularLocation>
</comment>
<evidence type="ECO:0000259" key="9">
    <source>
        <dbReference type="PROSITE" id="PS50928"/>
    </source>
</evidence>
<keyword evidence="6 8" id="KW-1133">Transmembrane helix</keyword>
<gene>
    <name evidence="10" type="primary">ehuC</name>
    <name evidence="10" type="ORF">I8J29_16215</name>
</gene>
<dbReference type="InterPro" id="IPR043429">
    <property type="entry name" value="ArtM/GltK/GlnP/TcyL/YhdX-like"/>
</dbReference>
<evidence type="ECO:0000313" key="11">
    <source>
        <dbReference type="Proteomes" id="UP000670947"/>
    </source>
</evidence>
<keyword evidence="5" id="KW-0029">Amino-acid transport</keyword>
<dbReference type="InterPro" id="IPR035906">
    <property type="entry name" value="MetI-like_sf"/>
</dbReference>
<feature type="domain" description="ABC transmembrane type-1" evidence="9">
    <location>
        <begin position="16"/>
        <end position="203"/>
    </location>
</feature>
<reference evidence="10 11" key="1">
    <citation type="submission" date="2021-03" db="EMBL/GenBank/DDBJ databases">
        <title>Paenibacillus artemisicola MWE-103 whole genome sequence.</title>
        <authorList>
            <person name="Ham Y.J."/>
        </authorList>
    </citation>
    <scope>NUCLEOTIDE SEQUENCE [LARGE SCALE GENOMIC DNA]</scope>
    <source>
        <strain evidence="10 11">MWE-103</strain>
    </source>
</reference>
<evidence type="ECO:0000256" key="1">
    <source>
        <dbReference type="ARBA" id="ARBA00004651"/>
    </source>
</evidence>
<proteinExistence type="inferred from homology"/>
<dbReference type="InterPro" id="IPR014342">
    <property type="entry name" value="Ectoine_EhuC"/>
</dbReference>
<accession>A0ABS3WBQ6</accession>
<feature type="transmembrane region" description="Helical" evidence="8">
    <location>
        <begin position="185"/>
        <end position="208"/>
    </location>
</feature>
<dbReference type="EMBL" id="JAGGDJ010000012">
    <property type="protein sequence ID" value="MBO7745756.1"/>
    <property type="molecule type" value="Genomic_DNA"/>
</dbReference>
<evidence type="ECO:0000256" key="8">
    <source>
        <dbReference type="RuleBase" id="RU363032"/>
    </source>
</evidence>
<keyword evidence="11" id="KW-1185">Reference proteome</keyword>
<dbReference type="NCBIfam" id="TIGR03004">
    <property type="entry name" value="ectoine_ehuC"/>
    <property type="match status" value="1"/>
</dbReference>
<dbReference type="SUPFAM" id="SSF161098">
    <property type="entry name" value="MetI-like"/>
    <property type="match status" value="1"/>
</dbReference>
<keyword evidence="4 8" id="KW-0812">Transmembrane</keyword>
<evidence type="ECO:0000256" key="2">
    <source>
        <dbReference type="ARBA" id="ARBA00022448"/>
    </source>
</evidence>
<evidence type="ECO:0000256" key="7">
    <source>
        <dbReference type="ARBA" id="ARBA00023136"/>
    </source>
</evidence>
<name>A0ABS3WBQ6_9BACL</name>
<feature type="transmembrane region" description="Helical" evidence="8">
    <location>
        <begin position="85"/>
        <end position="104"/>
    </location>
</feature>
<evidence type="ECO:0000256" key="4">
    <source>
        <dbReference type="ARBA" id="ARBA00022692"/>
    </source>
</evidence>
<dbReference type="InterPro" id="IPR010065">
    <property type="entry name" value="AA_ABC_transptr_permease_3TM"/>
</dbReference>
<keyword evidence="3" id="KW-1003">Cell membrane</keyword>
<evidence type="ECO:0000313" key="10">
    <source>
        <dbReference type="EMBL" id="MBO7745756.1"/>
    </source>
</evidence>
<dbReference type="NCBIfam" id="TIGR01726">
    <property type="entry name" value="HEQRo_perm_3TM"/>
    <property type="match status" value="1"/>
</dbReference>
<keyword evidence="2 8" id="KW-0813">Transport</keyword>
<organism evidence="10 11">
    <name type="scientific">Paenibacillus artemisiicola</name>
    <dbReference type="NCBI Taxonomy" id="1172618"/>
    <lineage>
        <taxon>Bacteria</taxon>
        <taxon>Bacillati</taxon>
        <taxon>Bacillota</taxon>
        <taxon>Bacilli</taxon>
        <taxon>Bacillales</taxon>
        <taxon>Paenibacillaceae</taxon>
        <taxon>Paenibacillus</taxon>
    </lineage>
</organism>
<comment type="caution">
    <text evidence="10">The sequence shown here is derived from an EMBL/GenBank/DDBJ whole genome shotgun (WGS) entry which is preliminary data.</text>
</comment>
<protein>
    <submittedName>
        <fullName evidence="10">Ectoine/hydroxyectoine ABC transporter permease subunit EhuC</fullName>
    </submittedName>
</protein>
<dbReference type="PANTHER" id="PTHR30614">
    <property type="entry name" value="MEMBRANE COMPONENT OF AMINO ACID ABC TRANSPORTER"/>
    <property type="match status" value="1"/>
</dbReference>
<dbReference type="Pfam" id="PF00528">
    <property type="entry name" value="BPD_transp_1"/>
    <property type="match status" value="1"/>
</dbReference>
<dbReference type="Proteomes" id="UP000670947">
    <property type="component" value="Unassembled WGS sequence"/>
</dbReference>
<evidence type="ECO:0000256" key="5">
    <source>
        <dbReference type="ARBA" id="ARBA00022970"/>
    </source>
</evidence>
<evidence type="ECO:0000256" key="3">
    <source>
        <dbReference type="ARBA" id="ARBA00022475"/>
    </source>
</evidence>
<dbReference type="PROSITE" id="PS50928">
    <property type="entry name" value="ABC_TM1"/>
    <property type="match status" value="1"/>
</dbReference>
<comment type="similarity">
    <text evidence="8">Belongs to the binding-protein-dependent transport system permease family.</text>
</comment>
<dbReference type="Gene3D" id="1.10.3720.10">
    <property type="entry name" value="MetI-like"/>
    <property type="match status" value="1"/>
</dbReference>
<feature type="transmembrane region" description="Helical" evidence="8">
    <location>
        <begin position="54"/>
        <end position="73"/>
    </location>
</feature>
<evidence type="ECO:0000256" key="6">
    <source>
        <dbReference type="ARBA" id="ARBA00022989"/>
    </source>
</evidence>
<dbReference type="CDD" id="cd06261">
    <property type="entry name" value="TM_PBP2"/>
    <property type="match status" value="1"/>
</dbReference>